<dbReference type="PROSITE" id="PS51257">
    <property type="entry name" value="PROKAR_LIPOPROTEIN"/>
    <property type="match status" value="1"/>
</dbReference>
<dbReference type="Proteomes" id="UP000581688">
    <property type="component" value="Unassembled WGS sequence"/>
</dbReference>
<evidence type="ECO:0008006" key="4">
    <source>
        <dbReference type="Google" id="ProtNLM"/>
    </source>
</evidence>
<name>A0A841Q113_9BACI</name>
<protein>
    <recommendedName>
        <fullName evidence="4">Lipoprotein</fullName>
    </recommendedName>
</protein>
<feature type="signal peptide" evidence="1">
    <location>
        <begin position="1"/>
        <end position="18"/>
    </location>
</feature>
<organism evidence="2 3">
    <name type="scientific">Salirhabdus euzebyi</name>
    <dbReference type="NCBI Taxonomy" id="394506"/>
    <lineage>
        <taxon>Bacteria</taxon>
        <taxon>Bacillati</taxon>
        <taxon>Bacillota</taxon>
        <taxon>Bacilli</taxon>
        <taxon>Bacillales</taxon>
        <taxon>Bacillaceae</taxon>
        <taxon>Salirhabdus</taxon>
    </lineage>
</organism>
<accession>A0A841Q113</accession>
<keyword evidence="3" id="KW-1185">Reference proteome</keyword>
<feature type="chain" id="PRO_5038605703" description="Lipoprotein" evidence="1">
    <location>
        <begin position="19"/>
        <end position="89"/>
    </location>
</feature>
<reference evidence="2 3" key="1">
    <citation type="submission" date="2020-08" db="EMBL/GenBank/DDBJ databases">
        <title>Genomic Encyclopedia of Type Strains, Phase IV (KMG-IV): sequencing the most valuable type-strain genomes for metagenomic binning, comparative biology and taxonomic classification.</title>
        <authorList>
            <person name="Goeker M."/>
        </authorList>
    </citation>
    <scope>NUCLEOTIDE SEQUENCE [LARGE SCALE GENOMIC DNA]</scope>
    <source>
        <strain evidence="2 3">DSM 19612</strain>
    </source>
</reference>
<dbReference type="RefSeq" id="WP_174496279.1">
    <property type="nucleotide sequence ID" value="NZ_CADDWK010000007.1"/>
</dbReference>
<dbReference type="EMBL" id="JACHGH010000001">
    <property type="protein sequence ID" value="MBB6451653.1"/>
    <property type="molecule type" value="Genomic_DNA"/>
</dbReference>
<proteinExistence type="predicted"/>
<evidence type="ECO:0000256" key="1">
    <source>
        <dbReference type="SAM" id="SignalP"/>
    </source>
</evidence>
<gene>
    <name evidence="2" type="ORF">HNQ94_000074</name>
</gene>
<evidence type="ECO:0000313" key="2">
    <source>
        <dbReference type="EMBL" id="MBB6451653.1"/>
    </source>
</evidence>
<keyword evidence="1" id="KW-0732">Signal</keyword>
<comment type="caution">
    <text evidence="2">The sequence shown here is derived from an EMBL/GenBank/DDBJ whole genome shotgun (WGS) entry which is preliminary data.</text>
</comment>
<dbReference type="AlphaFoldDB" id="A0A841Q113"/>
<evidence type="ECO:0000313" key="3">
    <source>
        <dbReference type="Proteomes" id="UP000581688"/>
    </source>
</evidence>
<sequence length="89" mass="10116">MNKLIIVIFLSLSSVLFSCSSIESVLSEEEAKSIVVEHRTAEFGVVEIKSVTTKFNKYIIEWENKENCEHGTDIVNKNGEVKTEEYNIC</sequence>